<dbReference type="PANTHER" id="PTHR11462:SF35">
    <property type="entry name" value="TRANSCRIPTION FACTOR JRA"/>
    <property type="match status" value="1"/>
</dbReference>
<dbReference type="GO" id="GO:0000978">
    <property type="term" value="F:RNA polymerase II cis-regulatory region sequence-specific DNA binding"/>
    <property type="evidence" value="ECO:0000318"/>
    <property type="project" value="GO_Central"/>
</dbReference>
<dbReference type="GO" id="GO:0005667">
    <property type="term" value="C:transcription regulator complex"/>
    <property type="evidence" value="ECO:0000318"/>
    <property type="project" value="GO_Central"/>
</dbReference>
<dbReference type="GO" id="GO:0051726">
    <property type="term" value="P:regulation of cell cycle"/>
    <property type="evidence" value="ECO:0000318"/>
    <property type="project" value="GO_Central"/>
</dbReference>
<dbReference type="SUPFAM" id="SSF57959">
    <property type="entry name" value="Leucine zipper domain"/>
    <property type="match status" value="1"/>
</dbReference>
<dbReference type="GO" id="GO:0045944">
    <property type="term" value="P:positive regulation of transcription by RNA polymerase II"/>
    <property type="evidence" value="ECO:0000318"/>
    <property type="project" value="GO_Central"/>
</dbReference>
<dbReference type="InterPro" id="IPR004827">
    <property type="entry name" value="bZIP"/>
</dbReference>
<keyword evidence="9" id="KW-1185">Reference proteome</keyword>
<dbReference type="AlphaFoldDB" id="A0A8R1Z0A4"/>
<dbReference type="Gene3D" id="1.20.5.170">
    <property type="match status" value="1"/>
</dbReference>
<evidence type="ECO:0000256" key="1">
    <source>
        <dbReference type="ARBA" id="ARBA00006882"/>
    </source>
</evidence>
<dbReference type="GO" id="GO:0000981">
    <property type="term" value="F:DNA-binding transcription factor activity, RNA polymerase II-specific"/>
    <property type="evidence" value="ECO:0000318"/>
    <property type="project" value="GO_Central"/>
</dbReference>
<dbReference type="Proteomes" id="UP000005239">
    <property type="component" value="Unassembled WGS sequence"/>
</dbReference>
<keyword evidence="4" id="KW-0804">Transcription</keyword>
<dbReference type="SMART" id="SM00338">
    <property type="entry name" value="BRLZ"/>
    <property type="match status" value="1"/>
</dbReference>
<dbReference type="InterPro" id="IPR046347">
    <property type="entry name" value="bZIP_sf"/>
</dbReference>
<evidence type="ECO:0000256" key="6">
    <source>
        <dbReference type="SAM" id="MobiDB-lite"/>
    </source>
</evidence>
<feature type="region of interest" description="Disordered" evidence="6">
    <location>
        <begin position="185"/>
        <end position="319"/>
    </location>
</feature>
<evidence type="ECO:0000259" key="7">
    <source>
        <dbReference type="PROSITE" id="PS50217"/>
    </source>
</evidence>
<reference evidence="8" key="2">
    <citation type="submission" date="2022-06" db="UniProtKB">
        <authorList>
            <consortium name="EnsemblMetazoa"/>
        </authorList>
    </citation>
    <scope>IDENTIFICATION</scope>
    <source>
        <strain evidence="8">PS312</strain>
    </source>
</reference>
<dbReference type="EnsemblMetazoa" id="PPA43881.1">
    <property type="protein sequence ID" value="PPA43881.1"/>
    <property type="gene ID" value="WBGene00282250"/>
</dbReference>
<feature type="domain" description="BZIP" evidence="7">
    <location>
        <begin position="304"/>
        <end position="367"/>
    </location>
</feature>
<feature type="coiled-coil region" evidence="5">
    <location>
        <begin position="322"/>
        <end position="363"/>
    </location>
</feature>
<proteinExistence type="inferred from homology"/>
<dbReference type="InterPro" id="IPR002112">
    <property type="entry name" value="Leuzip_Jun"/>
</dbReference>
<dbReference type="PROSITE" id="PS50217">
    <property type="entry name" value="BZIP"/>
    <property type="match status" value="1"/>
</dbReference>
<dbReference type="InterPro" id="IPR050946">
    <property type="entry name" value="AP-1_TF_bZIP"/>
</dbReference>
<dbReference type="PRINTS" id="PR00043">
    <property type="entry name" value="LEUZIPPRJUN"/>
</dbReference>
<feature type="compositionally biased region" description="Polar residues" evidence="6">
    <location>
        <begin position="187"/>
        <end position="196"/>
    </location>
</feature>
<keyword evidence="3" id="KW-0238">DNA-binding</keyword>
<dbReference type="Pfam" id="PF00170">
    <property type="entry name" value="bZIP_1"/>
    <property type="match status" value="1"/>
</dbReference>
<feature type="compositionally biased region" description="Low complexity" evidence="6">
    <location>
        <begin position="239"/>
        <end position="264"/>
    </location>
</feature>
<evidence type="ECO:0000256" key="3">
    <source>
        <dbReference type="ARBA" id="ARBA00023125"/>
    </source>
</evidence>
<evidence type="ECO:0000256" key="5">
    <source>
        <dbReference type="SAM" id="Coils"/>
    </source>
</evidence>
<gene>
    <name evidence="8" type="primary">WBGene00282250</name>
</gene>
<dbReference type="PANTHER" id="PTHR11462">
    <property type="entry name" value="JUN TRANSCRIPTION FACTOR-RELATED"/>
    <property type="match status" value="1"/>
</dbReference>
<evidence type="ECO:0000256" key="4">
    <source>
        <dbReference type="ARBA" id="ARBA00023163"/>
    </source>
</evidence>
<dbReference type="CDD" id="cd14696">
    <property type="entry name" value="bZIP_Jun"/>
    <property type="match status" value="1"/>
</dbReference>
<reference evidence="9" key="1">
    <citation type="journal article" date="2008" name="Nat. Genet.">
        <title>The Pristionchus pacificus genome provides a unique perspective on nematode lifestyle and parasitism.</title>
        <authorList>
            <person name="Dieterich C."/>
            <person name="Clifton S.W."/>
            <person name="Schuster L.N."/>
            <person name="Chinwalla A."/>
            <person name="Delehaunty K."/>
            <person name="Dinkelacker I."/>
            <person name="Fulton L."/>
            <person name="Fulton R."/>
            <person name="Godfrey J."/>
            <person name="Minx P."/>
            <person name="Mitreva M."/>
            <person name="Roeseler W."/>
            <person name="Tian H."/>
            <person name="Witte H."/>
            <person name="Yang S.P."/>
            <person name="Wilson R.K."/>
            <person name="Sommer R.J."/>
        </authorList>
    </citation>
    <scope>NUCLEOTIDE SEQUENCE [LARGE SCALE GENOMIC DNA]</scope>
    <source>
        <strain evidence="9">PS312</strain>
    </source>
</reference>
<keyword evidence="5" id="KW-0175">Coiled coil</keyword>
<keyword evidence="2" id="KW-0805">Transcription regulation</keyword>
<feature type="compositionally biased region" description="Acidic residues" evidence="6">
    <location>
        <begin position="265"/>
        <end position="274"/>
    </location>
</feature>
<organism evidence="8 9">
    <name type="scientific">Pristionchus pacificus</name>
    <name type="common">Parasitic nematode worm</name>
    <dbReference type="NCBI Taxonomy" id="54126"/>
    <lineage>
        <taxon>Eukaryota</taxon>
        <taxon>Metazoa</taxon>
        <taxon>Ecdysozoa</taxon>
        <taxon>Nematoda</taxon>
        <taxon>Chromadorea</taxon>
        <taxon>Rhabditida</taxon>
        <taxon>Rhabditina</taxon>
        <taxon>Diplogasteromorpha</taxon>
        <taxon>Diplogasteroidea</taxon>
        <taxon>Neodiplogasteridae</taxon>
        <taxon>Pristionchus</taxon>
    </lineage>
</organism>
<comment type="similarity">
    <text evidence="1">Belongs to the bZIP family. Jun subfamily.</text>
</comment>
<evidence type="ECO:0000256" key="2">
    <source>
        <dbReference type="ARBA" id="ARBA00023015"/>
    </source>
</evidence>
<feature type="compositionally biased region" description="Low complexity" evidence="6">
    <location>
        <begin position="206"/>
        <end position="231"/>
    </location>
</feature>
<dbReference type="PROSITE" id="PS00036">
    <property type="entry name" value="BZIP_BASIC"/>
    <property type="match status" value="1"/>
</dbReference>
<protein>
    <recommendedName>
        <fullName evidence="7">BZIP domain-containing protein</fullName>
    </recommendedName>
</protein>
<evidence type="ECO:0000313" key="9">
    <source>
        <dbReference type="Proteomes" id="UP000005239"/>
    </source>
</evidence>
<feature type="compositionally biased region" description="Basic and acidic residues" evidence="6">
    <location>
        <begin position="292"/>
        <end position="306"/>
    </location>
</feature>
<accession>A0A8R1Z0A4</accession>
<feature type="region of interest" description="Disordered" evidence="6">
    <location>
        <begin position="1"/>
        <end position="41"/>
    </location>
</feature>
<evidence type="ECO:0000313" key="8">
    <source>
        <dbReference type="EnsemblMetazoa" id="PPA43881.1"/>
    </source>
</evidence>
<sequence>SGTTAPGSGTAIMDRFDPSSARESMKLDFGGGSTQVPTPTQMPTENQIKMAISPLESPSFIYLLNQLSKEGSSAHEILQKSTFKAPQYKAVQQLPTPTPTSLLFPDQPPSSDQLQYAQGFLDALKTVQQANNFKPLLLNSPSVLDQFKPLVNCLSPQASPVNQPMRSATSDFEAILDAMKQREETAKQNNGASTSSPPRPLPPPQQQQQQQQVQQSKAAAAAAAAAAAHRLQPPPPMPFFNAAAASAASSVAPPSVGPSENSMQDSEDDSDSDSDDRSKNNGSAPPRNRSTVKKDISGMDDQDAKKLERKRLRNRQAATKCRQKKLARISELEQQVNQEREHAKQLDYNLDVLRKQVRNLEQAISVHAGSGCQLH</sequence>
<dbReference type="OrthoDB" id="2187714at2759"/>
<name>A0A8R1Z0A4_PRIPA</name>
<dbReference type="GO" id="GO:0042127">
    <property type="term" value="P:regulation of cell population proliferation"/>
    <property type="evidence" value="ECO:0000318"/>
    <property type="project" value="GO_Central"/>
</dbReference>
<dbReference type="GO" id="GO:0048545">
    <property type="term" value="P:response to steroid hormone"/>
    <property type="evidence" value="ECO:0000318"/>
    <property type="project" value="GO_Central"/>
</dbReference>